<dbReference type="PANTHER" id="PTHR47723">
    <property type="entry name" value="OS05G0353850 PROTEIN"/>
    <property type="match status" value="1"/>
</dbReference>
<dbReference type="Pfam" id="PF13966">
    <property type="entry name" value="zf-RVT"/>
    <property type="match status" value="1"/>
</dbReference>
<comment type="caution">
    <text evidence="3">The sequence shown here is derived from an EMBL/GenBank/DDBJ whole genome shotgun (WGS) entry which is preliminary data.</text>
</comment>
<name>A0AAN8V3N8_9MAGN</name>
<evidence type="ECO:0000313" key="4">
    <source>
        <dbReference type="Proteomes" id="UP001370490"/>
    </source>
</evidence>
<dbReference type="InterPro" id="IPR053151">
    <property type="entry name" value="RNase_H-like"/>
</dbReference>
<protein>
    <submittedName>
        <fullName evidence="3">Ribonuclease H domain</fullName>
    </submittedName>
</protein>
<dbReference type="InterPro" id="IPR002156">
    <property type="entry name" value="RNaseH_domain"/>
</dbReference>
<dbReference type="GO" id="GO:0003676">
    <property type="term" value="F:nucleic acid binding"/>
    <property type="evidence" value="ECO:0007669"/>
    <property type="project" value="InterPro"/>
</dbReference>
<evidence type="ECO:0000259" key="2">
    <source>
        <dbReference type="Pfam" id="PF13966"/>
    </source>
</evidence>
<feature type="domain" description="RNase H type-1" evidence="1">
    <location>
        <begin position="164"/>
        <end position="261"/>
    </location>
</feature>
<dbReference type="InterPro" id="IPR044730">
    <property type="entry name" value="RNase_H-like_dom_plant"/>
</dbReference>
<dbReference type="PANTHER" id="PTHR47723:SF19">
    <property type="entry name" value="POLYNUCLEOTIDYL TRANSFERASE, RIBONUCLEASE H-LIKE SUPERFAMILY PROTEIN"/>
    <property type="match status" value="1"/>
</dbReference>
<gene>
    <name evidence="3" type="ORF">RJ641_010534</name>
</gene>
<dbReference type="InterPro" id="IPR036397">
    <property type="entry name" value="RNaseH_sf"/>
</dbReference>
<dbReference type="SUPFAM" id="SSF53098">
    <property type="entry name" value="Ribonuclease H-like"/>
    <property type="match status" value="1"/>
</dbReference>
<dbReference type="EMBL" id="JBAMMX010000017">
    <property type="protein sequence ID" value="KAK6924334.1"/>
    <property type="molecule type" value="Genomic_DNA"/>
</dbReference>
<reference evidence="3 4" key="1">
    <citation type="submission" date="2023-12" db="EMBL/GenBank/DDBJ databases">
        <title>A high-quality genome assembly for Dillenia turbinata (Dilleniales).</title>
        <authorList>
            <person name="Chanderbali A."/>
        </authorList>
    </citation>
    <scope>NUCLEOTIDE SEQUENCE [LARGE SCALE GENOMIC DNA]</scope>
    <source>
        <strain evidence="3">LSX21</strain>
        <tissue evidence="3">Leaf</tissue>
    </source>
</reference>
<keyword evidence="4" id="KW-1185">Reference proteome</keyword>
<dbReference type="CDD" id="cd06222">
    <property type="entry name" value="RNase_H_like"/>
    <property type="match status" value="1"/>
</dbReference>
<feature type="domain" description="Reverse transcriptase zinc-binding" evidence="2">
    <location>
        <begin position="22"/>
        <end position="71"/>
    </location>
</feature>
<sequence length="313" mass="35761">MKRFTWVAPVVESSQWPAPIGCFRVCWGNIMTNVERRRRNLTDNEACPMCKDPKETVEHSLRDCREAKEVWRLVCPDVESDRDFWIRRFHTWLRLGLEGKSNHLNLREGNAISKRMIPARVSAWQAIRLGVMGCNLSREQKVSNCKPQWEVEWLCPEVGKVKLNSDGAVSLKLGLASAGGLIRDERGSWITGYMMNIGKVEALKAELWRMREGLRIARSLELERLEVEVDCLHLVQLVDKGFRKEHPLKLIVEECRRLRKANRCADHLAKLGAHAEGRVVLETPPISMMLLLRENEGEFVEGVSQEVGLSTAG</sequence>
<evidence type="ECO:0000313" key="3">
    <source>
        <dbReference type="EMBL" id="KAK6924334.1"/>
    </source>
</evidence>
<evidence type="ECO:0000259" key="1">
    <source>
        <dbReference type="Pfam" id="PF13456"/>
    </source>
</evidence>
<dbReference type="Proteomes" id="UP001370490">
    <property type="component" value="Unassembled WGS sequence"/>
</dbReference>
<organism evidence="3 4">
    <name type="scientific">Dillenia turbinata</name>
    <dbReference type="NCBI Taxonomy" id="194707"/>
    <lineage>
        <taxon>Eukaryota</taxon>
        <taxon>Viridiplantae</taxon>
        <taxon>Streptophyta</taxon>
        <taxon>Embryophyta</taxon>
        <taxon>Tracheophyta</taxon>
        <taxon>Spermatophyta</taxon>
        <taxon>Magnoliopsida</taxon>
        <taxon>eudicotyledons</taxon>
        <taxon>Gunneridae</taxon>
        <taxon>Pentapetalae</taxon>
        <taxon>Dilleniales</taxon>
        <taxon>Dilleniaceae</taxon>
        <taxon>Dillenia</taxon>
    </lineage>
</organism>
<dbReference type="AlphaFoldDB" id="A0AAN8V3N8"/>
<accession>A0AAN8V3N8</accession>
<dbReference type="Pfam" id="PF13456">
    <property type="entry name" value="RVT_3"/>
    <property type="match status" value="1"/>
</dbReference>
<dbReference type="GO" id="GO:0004523">
    <property type="term" value="F:RNA-DNA hybrid ribonuclease activity"/>
    <property type="evidence" value="ECO:0007669"/>
    <property type="project" value="InterPro"/>
</dbReference>
<proteinExistence type="predicted"/>
<dbReference type="InterPro" id="IPR012337">
    <property type="entry name" value="RNaseH-like_sf"/>
</dbReference>
<dbReference type="Gene3D" id="3.30.420.10">
    <property type="entry name" value="Ribonuclease H-like superfamily/Ribonuclease H"/>
    <property type="match status" value="1"/>
</dbReference>
<dbReference type="InterPro" id="IPR026960">
    <property type="entry name" value="RVT-Znf"/>
</dbReference>